<protein>
    <recommendedName>
        <fullName evidence="3">Conjugal transfer protein TraD</fullName>
    </recommendedName>
</protein>
<dbReference type="RefSeq" id="WP_100078603.1">
    <property type="nucleotide sequence ID" value="NZ_NQVN01000001.1"/>
</dbReference>
<gene>
    <name evidence="1" type="ORF">CJ014_00720</name>
</gene>
<dbReference type="Proteomes" id="UP000231070">
    <property type="component" value="Unassembled WGS sequence"/>
</dbReference>
<organism evidence="1 2">
    <name type="scientific">Pleomorphomonas carboxyditropha</name>
    <dbReference type="NCBI Taxonomy" id="2023338"/>
    <lineage>
        <taxon>Bacteria</taxon>
        <taxon>Pseudomonadati</taxon>
        <taxon>Pseudomonadota</taxon>
        <taxon>Alphaproteobacteria</taxon>
        <taxon>Hyphomicrobiales</taxon>
        <taxon>Pleomorphomonadaceae</taxon>
        <taxon>Pleomorphomonas</taxon>
    </lineage>
</organism>
<name>A0A2G9X112_9HYPH</name>
<reference evidence="1 2" key="1">
    <citation type="submission" date="2017-08" db="EMBL/GenBank/DDBJ databases">
        <title>Pleomorphomonas carboxidotrophicus sp. nov., a new mesophilic hydrogenogenic carboxidotroph.</title>
        <authorList>
            <person name="Esquivel-Elizondo S."/>
            <person name="Krajmalnik-Brown R."/>
            <person name="Maldonado J."/>
        </authorList>
    </citation>
    <scope>NUCLEOTIDE SEQUENCE [LARGE SCALE GENOMIC DNA]</scope>
    <source>
        <strain evidence="1 2">SVCO-16</strain>
    </source>
</reference>
<keyword evidence="2" id="KW-1185">Reference proteome</keyword>
<evidence type="ECO:0000313" key="2">
    <source>
        <dbReference type="Proteomes" id="UP000231070"/>
    </source>
</evidence>
<accession>A0A2G9X112</accession>
<evidence type="ECO:0000313" key="1">
    <source>
        <dbReference type="EMBL" id="PIP00659.1"/>
    </source>
</evidence>
<dbReference type="AlphaFoldDB" id="A0A2G9X112"/>
<comment type="caution">
    <text evidence="1">The sequence shown here is derived from an EMBL/GenBank/DDBJ whole genome shotgun (WGS) entry which is preliminary data.</text>
</comment>
<sequence length="104" mass="11513">MTTVREMTDDERRAYDREKRRALRLKRKAEKASGRLNDDEATIREVLADAALVVLRAGGTDPAAVALANLVRGAFLDRPGMFMCGVGATLAQRKMKPKVLSARR</sequence>
<evidence type="ECO:0008006" key="3">
    <source>
        <dbReference type="Google" id="ProtNLM"/>
    </source>
</evidence>
<proteinExistence type="predicted"/>
<dbReference type="EMBL" id="NQVN01000001">
    <property type="protein sequence ID" value="PIP00659.1"/>
    <property type="molecule type" value="Genomic_DNA"/>
</dbReference>